<dbReference type="OrthoDB" id="4154897at2759"/>
<feature type="compositionally biased region" description="Basic and acidic residues" evidence="1">
    <location>
        <begin position="215"/>
        <end position="228"/>
    </location>
</feature>
<sequence length="446" mass="48314">MVSIIPTTMDITYCEGARLLQDSQADLDAILVQRPNGNLTCKHCYLVIADADPDADNLRTMSSDKDWPLVVSCHVQACASLHDRRAAYSCYACLERGKTSIETSVAALKSHLQSCHLIKELQPTMPYQRHSSESESIKEAQARAPSIPVRPKRRSRPAPGVEATPERQTAGDAETVQSATSRRPVPSNPFWSGQTAASPVAPNSPSTPIKQGPTDSERPVQSRSRREIPTQAERTYTPSTAARPEQLNAVNRPYAEGADVFSVPGGFPPHEAGSHDPRNPFFQEFPPMPPPRATFSNDHSTAPIRRKDVRLEPSAQPFPEPGREDRSFPTRPSRAPPAPPVLSAPAPGPNSRAAQPIQVDVPQSPHADHAKIQQLAALGISRARAEYLLNQTGGDVNEAAVLGFEEQQGSMDGGGGEWLPTPSSQAAQTEGLPSSPSSDRRNRRSR</sequence>
<dbReference type="GeneID" id="27707583"/>
<feature type="region of interest" description="Disordered" evidence="1">
    <location>
        <begin position="126"/>
        <end position="246"/>
    </location>
</feature>
<feature type="compositionally biased region" description="Pro residues" evidence="1">
    <location>
        <begin position="334"/>
        <end position="348"/>
    </location>
</feature>
<feature type="compositionally biased region" description="Basic and acidic residues" evidence="1">
    <location>
        <begin position="130"/>
        <end position="141"/>
    </location>
</feature>
<evidence type="ECO:0000313" key="2">
    <source>
        <dbReference type="EMBL" id="KIY01699.1"/>
    </source>
</evidence>
<protein>
    <recommendedName>
        <fullName evidence="4">UBA domain-containing protein</fullName>
    </recommendedName>
</protein>
<dbReference type="Proteomes" id="UP000053411">
    <property type="component" value="Unassembled WGS sequence"/>
</dbReference>
<evidence type="ECO:0000256" key="1">
    <source>
        <dbReference type="SAM" id="MobiDB-lite"/>
    </source>
</evidence>
<dbReference type="EMBL" id="KN848064">
    <property type="protein sequence ID" value="KIY01699.1"/>
    <property type="molecule type" value="Genomic_DNA"/>
</dbReference>
<proteinExistence type="predicted"/>
<feature type="region of interest" description="Disordered" evidence="1">
    <location>
        <begin position="261"/>
        <end position="368"/>
    </location>
</feature>
<evidence type="ECO:0008006" key="4">
    <source>
        <dbReference type="Google" id="ProtNLM"/>
    </source>
</evidence>
<dbReference type="Gene3D" id="1.10.8.10">
    <property type="entry name" value="DNA helicase RuvA subunit, C-terminal domain"/>
    <property type="match status" value="1"/>
</dbReference>
<dbReference type="AlphaFoldDB" id="A0A0D2KXX9"/>
<name>A0A0D2KXX9_9EURO</name>
<feature type="region of interest" description="Disordered" evidence="1">
    <location>
        <begin position="403"/>
        <end position="446"/>
    </location>
</feature>
<gene>
    <name evidence="2" type="ORF">Z520_01837</name>
</gene>
<keyword evidence="3" id="KW-1185">Reference proteome</keyword>
<dbReference type="RefSeq" id="XP_016635821.1">
    <property type="nucleotide sequence ID" value="XM_016772351.1"/>
</dbReference>
<evidence type="ECO:0000313" key="3">
    <source>
        <dbReference type="Proteomes" id="UP000053411"/>
    </source>
</evidence>
<accession>A0A0D2KXX9</accession>
<feature type="compositionally biased region" description="Polar residues" evidence="1">
    <location>
        <begin position="421"/>
        <end position="432"/>
    </location>
</feature>
<reference evidence="2 3" key="1">
    <citation type="submission" date="2015-01" db="EMBL/GenBank/DDBJ databases">
        <title>The Genome Sequence of Fonsecaea multimorphosa CBS 102226.</title>
        <authorList>
            <consortium name="The Broad Institute Genomics Platform"/>
            <person name="Cuomo C."/>
            <person name="de Hoog S."/>
            <person name="Gorbushina A."/>
            <person name="Stielow B."/>
            <person name="Teixiera M."/>
            <person name="Abouelleil A."/>
            <person name="Chapman S.B."/>
            <person name="Priest M."/>
            <person name="Young S.K."/>
            <person name="Wortman J."/>
            <person name="Nusbaum C."/>
            <person name="Birren B."/>
        </authorList>
    </citation>
    <scope>NUCLEOTIDE SEQUENCE [LARGE SCALE GENOMIC DNA]</scope>
    <source>
        <strain evidence="2 3">CBS 102226</strain>
    </source>
</reference>
<dbReference type="VEuPathDB" id="FungiDB:Z520_01837"/>
<feature type="compositionally biased region" description="Polar residues" evidence="1">
    <location>
        <begin position="189"/>
        <end position="209"/>
    </location>
</feature>
<organism evidence="2 3">
    <name type="scientific">Fonsecaea multimorphosa CBS 102226</name>
    <dbReference type="NCBI Taxonomy" id="1442371"/>
    <lineage>
        <taxon>Eukaryota</taxon>
        <taxon>Fungi</taxon>
        <taxon>Dikarya</taxon>
        <taxon>Ascomycota</taxon>
        <taxon>Pezizomycotina</taxon>
        <taxon>Eurotiomycetes</taxon>
        <taxon>Chaetothyriomycetidae</taxon>
        <taxon>Chaetothyriales</taxon>
        <taxon>Herpotrichiellaceae</taxon>
        <taxon>Fonsecaea</taxon>
    </lineage>
</organism>